<proteinExistence type="predicted"/>
<organism evidence="2 3">
    <name type="scientific">Clostridium saudiense</name>
    <dbReference type="NCBI Taxonomy" id="1414720"/>
    <lineage>
        <taxon>Bacteria</taxon>
        <taxon>Bacillati</taxon>
        <taxon>Bacillota</taxon>
        <taxon>Clostridia</taxon>
        <taxon>Eubacteriales</taxon>
        <taxon>Clostridiaceae</taxon>
        <taxon>Clostridium</taxon>
    </lineage>
</organism>
<dbReference type="PANTHER" id="PTHR37304">
    <property type="entry name" value="MEMBRANE PROTEIN-RELATED"/>
    <property type="match status" value="1"/>
</dbReference>
<accession>A0ABS2FHQ6</accession>
<keyword evidence="1" id="KW-0472">Membrane</keyword>
<protein>
    <submittedName>
        <fullName evidence="2">DUF378 domain-containing protein</fullName>
    </submittedName>
</protein>
<comment type="caution">
    <text evidence="2">The sequence shown here is derived from an EMBL/GenBank/DDBJ whole genome shotgun (WGS) entry which is preliminary data.</text>
</comment>
<dbReference type="Proteomes" id="UP000767334">
    <property type="component" value="Unassembled WGS sequence"/>
</dbReference>
<feature type="transmembrane region" description="Helical" evidence="1">
    <location>
        <begin position="39"/>
        <end position="60"/>
    </location>
</feature>
<dbReference type="RefSeq" id="WP_133014715.1">
    <property type="nucleotide sequence ID" value="NZ_JACJLL010000083.1"/>
</dbReference>
<keyword evidence="1" id="KW-1133">Transmembrane helix</keyword>
<name>A0ABS2FHQ6_9CLOT</name>
<feature type="transmembrane region" description="Helical" evidence="1">
    <location>
        <begin position="7"/>
        <end position="27"/>
    </location>
</feature>
<dbReference type="PANTHER" id="PTHR37304:SF1">
    <property type="entry name" value="MEMBRANE PROTEIN"/>
    <property type="match status" value="1"/>
</dbReference>
<evidence type="ECO:0000256" key="1">
    <source>
        <dbReference type="SAM" id="Phobius"/>
    </source>
</evidence>
<dbReference type="Pfam" id="PF04070">
    <property type="entry name" value="DUF378"/>
    <property type="match status" value="1"/>
</dbReference>
<keyword evidence="3" id="KW-1185">Reference proteome</keyword>
<reference evidence="2 3" key="1">
    <citation type="journal article" date="2021" name="Sci. Rep.">
        <title>The distribution of antibiotic resistance genes in chicken gut microbiota commensals.</title>
        <authorList>
            <person name="Juricova H."/>
            <person name="Matiasovicova J."/>
            <person name="Kubasova T."/>
            <person name="Cejkova D."/>
            <person name="Rychlik I."/>
        </authorList>
    </citation>
    <scope>NUCLEOTIDE SEQUENCE [LARGE SCALE GENOMIC DNA]</scope>
    <source>
        <strain evidence="2 3">An435</strain>
    </source>
</reference>
<keyword evidence="1" id="KW-0812">Transmembrane</keyword>
<sequence length="64" mass="7140">MKVIDTIVLILIIIGAINWGLLGFFQFDLVAAIFGEMSTFSRIIYAIIGICGLYSISFFAKDKF</sequence>
<dbReference type="InterPro" id="IPR007211">
    <property type="entry name" value="DUF378"/>
</dbReference>
<gene>
    <name evidence="2" type="ORF">H6A19_12210</name>
</gene>
<dbReference type="EMBL" id="JACJLL010000083">
    <property type="protein sequence ID" value="MBM6820090.1"/>
    <property type="molecule type" value="Genomic_DNA"/>
</dbReference>
<evidence type="ECO:0000313" key="3">
    <source>
        <dbReference type="Proteomes" id="UP000767334"/>
    </source>
</evidence>
<evidence type="ECO:0000313" key="2">
    <source>
        <dbReference type="EMBL" id="MBM6820090.1"/>
    </source>
</evidence>